<dbReference type="Pfam" id="PF00060">
    <property type="entry name" value="Lig_chan"/>
    <property type="match status" value="1"/>
</dbReference>
<dbReference type="PANTHER" id="PTHR42643">
    <property type="entry name" value="IONOTROPIC RECEPTOR 20A-RELATED"/>
    <property type="match status" value="1"/>
</dbReference>
<feature type="transmembrane region" description="Helical" evidence="9">
    <location>
        <begin position="598"/>
        <end position="625"/>
    </location>
</feature>
<proteinExistence type="evidence at transcript level"/>
<evidence type="ECO:0000256" key="9">
    <source>
        <dbReference type="SAM" id="Phobius"/>
    </source>
</evidence>
<dbReference type="InterPro" id="IPR052192">
    <property type="entry name" value="Insect_Ionotropic_Sensory_Rcpt"/>
</dbReference>
<evidence type="ECO:0000256" key="4">
    <source>
        <dbReference type="ARBA" id="ARBA00022692"/>
    </source>
</evidence>
<dbReference type="AlphaFoldDB" id="A0A2K8GL79"/>
<reference evidence="12" key="1">
    <citation type="submission" date="2016-11" db="EMBL/GenBank/DDBJ databases">
        <authorList>
            <person name="Jaros S."/>
            <person name="Januszkiewicz K."/>
            <person name="Wedrychowicz H."/>
        </authorList>
    </citation>
    <scope>NUCLEOTIDE SEQUENCE</scope>
</reference>
<protein>
    <submittedName>
        <fullName evidence="12">Antennal ionotropic receptor 87a</fullName>
    </submittedName>
</protein>
<dbReference type="Gene3D" id="3.40.190.10">
    <property type="entry name" value="Periplasmic binding protein-like II"/>
    <property type="match status" value="1"/>
</dbReference>
<keyword evidence="8" id="KW-0325">Glycoprotein</keyword>
<comment type="similarity">
    <text evidence="2">Belongs to the glutamate-gated ion channel (TC 1.A.10.1) family.</text>
</comment>
<dbReference type="GO" id="GO:0050906">
    <property type="term" value="P:detection of stimulus involved in sensory perception"/>
    <property type="evidence" value="ECO:0007669"/>
    <property type="project" value="UniProtKB-ARBA"/>
</dbReference>
<sequence length="643" mass="74372">MHSKTLQAFLVTHFLAIVNSMVMTIGNSNQIAKTAECVLKLSAKYFVEKKALSGSIVIININSYESNTEGLLLQTIHGGLKYSVMVKDSFYPHANASHFPEKAKNYMLILEEKSELQRNMLQLNKLPTWNPLAKAVVFYQIKNNETAEGTAKELINELRDYKLYRTIIFIYDENNDEVISYTWKPYSETNCGGICQTVYILDICRDSKLIQVEAQKEVFPSDMKGCPLVVYAVVSEPYVMPPIRKLQSASYNDVYEFQSGGEVNLVKIISNFTNMSLVMRMSDREEDWGMIYQNGTSTGAYSVLRNEFADLMIGNIEVSKTLRKYFHPTVSYIQDEMTWCVPKATPASTWDNLVIIFQWTTWVATFVCLFIMGLLFHYLYYREHNKNVTKWPTNSLLMTFSMLLGWGASFSPKSSTFRILIFAWLCFSINMEVSYESFLRIFLMHPRFNKQISSQAELIESGISLGGRDVYHKYFEDKNFSTFYLYRKYDTITFTEGVKRSALKRDFAVVSSRRQAAYQDQKLGKGAQLIFCFPESDNLYKYGVVLLARKWFPLLERFNGIIRSVSENGLISKWNQEFLYQTKNDGTNTIVPLSTQHLLGAFMLIGLMYCMSLIIFLVELISVYLVRRNRWNKVYIKRFGYVP</sequence>
<dbReference type="GO" id="GO:0015276">
    <property type="term" value="F:ligand-gated monoatomic ion channel activity"/>
    <property type="evidence" value="ECO:0007669"/>
    <property type="project" value="InterPro"/>
</dbReference>
<dbReference type="GO" id="GO:0005886">
    <property type="term" value="C:plasma membrane"/>
    <property type="evidence" value="ECO:0007669"/>
    <property type="project" value="UniProtKB-SubCell"/>
</dbReference>
<gene>
    <name evidence="12" type="primary">IR87a</name>
</gene>
<keyword evidence="3" id="KW-1003">Cell membrane</keyword>
<dbReference type="PANTHER" id="PTHR42643:SF30">
    <property type="entry name" value="IONOTROPIC RECEPTOR 40A-RELATED"/>
    <property type="match status" value="1"/>
</dbReference>
<feature type="signal peptide" evidence="10">
    <location>
        <begin position="1"/>
        <end position="20"/>
    </location>
</feature>
<evidence type="ECO:0000256" key="2">
    <source>
        <dbReference type="ARBA" id="ARBA00008685"/>
    </source>
</evidence>
<reference evidence="12" key="2">
    <citation type="journal article" date="2018" name="Front. Physiol.">
        <title>Dynamic Changes in Chemosensory Gene Expression during the Dendrolimus punctatus Mating Process.</title>
        <authorList>
            <person name="Zhang S.F."/>
            <person name="Zhang Z."/>
            <person name="Kong X.B."/>
            <person name="Wang H.B."/>
            <person name="Liu F."/>
        </authorList>
    </citation>
    <scope>NUCLEOTIDE SEQUENCE</scope>
</reference>
<evidence type="ECO:0000256" key="5">
    <source>
        <dbReference type="ARBA" id="ARBA00022989"/>
    </source>
</evidence>
<name>A0A2K8GL79_9NEOP</name>
<evidence type="ECO:0000256" key="10">
    <source>
        <dbReference type="SAM" id="SignalP"/>
    </source>
</evidence>
<dbReference type="InterPro" id="IPR001320">
    <property type="entry name" value="Iontro_rcpt_C"/>
</dbReference>
<evidence type="ECO:0000259" key="11">
    <source>
        <dbReference type="Pfam" id="PF00060"/>
    </source>
</evidence>
<comment type="subcellular location">
    <subcellularLocation>
        <location evidence="1">Cell membrane</location>
        <topology evidence="1">Multi-pass membrane protein</topology>
    </subcellularLocation>
</comment>
<keyword evidence="7 12" id="KW-0675">Receptor</keyword>
<keyword evidence="5 9" id="KW-1133">Transmembrane helix</keyword>
<feature type="chain" id="PRO_5014687888" evidence="10">
    <location>
        <begin position="21"/>
        <end position="643"/>
    </location>
</feature>
<evidence type="ECO:0000256" key="7">
    <source>
        <dbReference type="ARBA" id="ARBA00023170"/>
    </source>
</evidence>
<evidence type="ECO:0000256" key="6">
    <source>
        <dbReference type="ARBA" id="ARBA00023136"/>
    </source>
</evidence>
<evidence type="ECO:0000256" key="8">
    <source>
        <dbReference type="ARBA" id="ARBA00023180"/>
    </source>
</evidence>
<keyword evidence="4 9" id="KW-0812">Transmembrane</keyword>
<dbReference type="SUPFAM" id="SSF53850">
    <property type="entry name" value="Periplasmic binding protein-like II"/>
    <property type="match status" value="1"/>
</dbReference>
<evidence type="ECO:0000256" key="1">
    <source>
        <dbReference type="ARBA" id="ARBA00004651"/>
    </source>
</evidence>
<evidence type="ECO:0000313" key="12">
    <source>
        <dbReference type="EMBL" id="ARO70549.1"/>
    </source>
</evidence>
<organism evidence="12">
    <name type="scientific">Dendrolimus punctatus</name>
    <name type="common">masson pine moth</name>
    <dbReference type="NCBI Taxonomy" id="238572"/>
    <lineage>
        <taxon>Eukaryota</taxon>
        <taxon>Metazoa</taxon>
        <taxon>Ecdysozoa</taxon>
        <taxon>Arthropoda</taxon>
        <taxon>Hexapoda</taxon>
        <taxon>Insecta</taxon>
        <taxon>Pterygota</taxon>
        <taxon>Neoptera</taxon>
        <taxon>Endopterygota</taxon>
        <taxon>Lepidoptera</taxon>
        <taxon>Glossata</taxon>
        <taxon>Ditrysia</taxon>
        <taxon>Bombycoidea</taxon>
        <taxon>Lasiocampidae</taxon>
        <taxon>Dendrolimus</taxon>
    </lineage>
</organism>
<evidence type="ECO:0000256" key="3">
    <source>
        <dbReference type="ARBA" id="ARBA00022475"/>
    </source>
</evidence>
<accession>A0A2K8GL79</accession>
<feature type="transmembrane region" description="Helical" evidence="9">
    <location>
        <begin position="359"/>
        <end position="379"/>
    </location>
</feature>
<feature type="transmembrane region" description="Helical" evidence="9">
    <location>
        <begin position="391"/>
        <end position="409"/>
    </location>
</feature>
<dbReference type="EMBL" id="KY225537">
    <property type="protein sequence ID" value="ARO70549.1"/>
    <property type="molecule type" value="mRNA"/>
</dbReference>
<keyword evidence="6 9" id="KW-0472">Membrane</keyword>
<dbReference type="Gene3D" id="1.10.287.70">
    <property type="match status" value="1"/>
</dbReference>
<feature type="domain" description="Ionotropic glutamate receptor C-terminal" evidence="11">
    <location>
        <begin position="359"/>
        <end position="606"/>
    </location>
</feature>
<keyword evidence="10" id="KW-0732">Signal</keyword>